<evidence type="ECO:0000313" key="2">
    <source>
        <dbReference type="Proteomes" id="UP000627984"/>
    </source>
</evidence>
<organism evidence="1 2">
    <name type="scientific">Planomonospora parontospora</name>
    <dbReference type="NCBI Taxonomy" id="58119"/>
    <lineage>
        <taxon>Bacteria</taxon>
        <taxon>Bacillati</taxon>
        <taxon>Actinomycetota</taxon>
        <taxon>Actinomycetes</taxon>
        <taxon>Streptosporangiales</taxon>
        <taxon>Streptosporangiaceae</taxon>
        <taxon>Planomonospora</taxon>
    </lineage>
</organism>
<reference evidence="1" key="1">
    <citation type="journal article" date="2014" name="Int. J. Syst. Evol. Microbiol.">
        <title>Complete genome sequence of Corynebacterium casei LMG S-19264T (=DSM 44701T), isolated from a smear-ripened cheese.</title>
        <authorList>
            <consortium name="US DOE Joint Genome Institute (JGI-PGF)"/>
            <person name="Walter F."/>
            <person name="Albersmeier A."/>
            <person name="Kalinowski J."/>
            <person name="Ruckert C."/>
        </authorList>
    </citation>
    <scope>NUCLEOTIDE SEQUENCE</scope>
    <source>
        <strain evidence="1">JCM 3093</strain>
    </source>
</reference>
<dbReference type="Proteomes" id="UP000627984">
    <property type="component" value="Unassembled WGS sequence"/>
</dbReference>
<proteinExistence type="predicted"/>
<gene>
    <name evidence="1" type="ORF">GCM10010126_31220</name>
</gene>
<reference evidence="1" key="2">
    <citation type="submission" date="2022-09" db="EMBL/GenBank/DDBJ databases">
        <authorList>
            <person name="Sun Q."/>
            <person name="Ohkuma M."/>
        </authorList>
    </citation>
    <scope>NUCLEOTIDE SEQUENCE</scope>
    <source>
        <strain evidence="1">JCM 3093</strain>
    </source>
</reference>
<dbReference type="RefSeq" id="WP_275413840.1">
    <property type="nucleotide sequence ID" value="NZ_BMQD01000009.1"/>
</dbReference>
<protein>
    <submittedName>
        <fullName evidence="1">Uncharacterized protein</fullName>
    </submittedName>
</protein>
<dbReference type="EMBL" id="BMQD01000009">
    <property type="protein sequence ID" value="GGK69575.1"/>
    <property type="molecule type" value="Genomic_DNA"/>
</dbReference>
<comment type="caution">
    <text evidence="1">The sequence shown here is derived from an EMBL/GenBank/DDBJ whole genome shotgun (WGS) entry which is preliminary data.</text>
</comment>
<dbReference type="AlphaFoldDB" id="A0AA37BGQ3"/>
<name>A0AA37BGQ3_9ACTN</name>
<accession>A0AA37BGQ3</accession>
<sequence length="43" mass="4418">MIRAIAAAGPTLGASLLQIPVFRELTGRLIGLLIAMAAAPLMD</sequence>
<evidence type="ECO:0000313" key="1">
    <source>
        <dbReference type="EMBL" id="GGK69575.1"/>
    </source>
</evidence>